<protein>
    <submittedName>
        <fullName evidence="2">Uncharacterized protein</fullName>
    </submittedName>
</protein>
<dbReference type="Proteomes" id="UP000887579">
    <property type="component" value="Unplaced"/>
</dbReference>
<evidence type="ECO:0000313" key="2">
    <source>
        <dbReference type="WBParaSite" id="ES5_v2.g12988.t1"/>
    </source>
</evidence>
<reference evidence="2" key="1">
    <citation type="submission" date="2022-11" db="UniProtKB">
        <authorList>
            <consortium name="WormBaseParasite"/>
        </authorList>
    </citation>
    <scope>IDENTIFICATION</scope>
</reference>
<organism evidence="1 2">
    <name type="scientific">Panagrolaimus sp. ES5</name>
    <dbReference type="NCBI Taxonomy" id="591445"/>
    <lineage>
        <taxon>Eukaryota</taxon>
        <taxon>Metazoa</taxon>
        <taxon>Ecdysozoa</taxon>
        <taxon>Nematoda</taxon>
        <taxon>Chromadorea</taxon>
        <taxon>Rhabditida</taxon>
        <taxon>Tylenchina</taxon>
        <taxon>Panagrolaimomorpha</taxon>
        <taxon>Panagrolaimoidea</taxon>
        <taxon>Panagrolaimidae</taxon>
        <taxon>Panagrolaimus</taxon>
    </lineage>
</organism>
<name>A0AC34F702_9BILA</name>
<accession>A0AC34F702</accession>
<sequence>MLDHPISGRHYACSQSPPSEEECIEKTTKSGATVKVCSCDSSDFCNFKQWPNEDDDIIETPGHHSSMLDGRRELNKPLNNSFKNFPSLTIFSIIPLILLNSFITAFDIHSHNDLELTSSNERRRTYVKSMTLSLALIFHSSLEGFAFGIQPSNVAVWSLFFGIIVHKCVVQFSVGMRLIKCHPNNSLFVTAMIIVISAASPLCGVIGTIISSSNFDELTKHEVEVVLNAASTGTFLYIAFFEMLAPEKGKEHNSSFMSLIATLLGTAVIAGIMTFSN</sequence>
<dbReference type="WBParaSite" id="ES5_v2.g12988.t1">
    <property type="protein sequence ID" value="ES5_v2.g12988.t1"/>
    <property type="gene ID" value="ES5_v2.g12988"/>
</dbReference>
<proteinExistence type="predicted"/>
<evidence type="ECO:0000313" key="1">
    <source>
        <dbReference type="Proteomes" id="UP000887579"/>
    </source>
</evidence>